<name>A0A3E2THT7_9FIRM</name>
<dbReference type="CDD" id="cd07054">
    <property type="entry name" value="BMC_PduT_repeat2"/>
    <property type="match status" value="1"/>
</dbReference>
<evidence type="ECO:0000313" key="5">
    <source>
        <dbReference type="EMBL" id="RGB76113.1"/>
    </source>
</evidence>
<dbReference type="Gene3D" id="3.30.70.1710">
    <property type="match status" value="2"/>
</dbReference>
<comment type="subcellular location">
    <subcellularLocation>
        <location evidence="1">Bacterial microcompartment</location>
    </subcellularLocation>
</comment>
<accession>A0A3E2THT7</accession>
<evidence type="ECO:0000259" key="4">
    <source>
        <dbReference type="PROSITE" id="PS51930"/>
    </source>
</evidence>
<dbReference type="Pfam" id="PF00936">
    <property type="entry name" value="BMC"/>
    <property type="match status" value="2"/>
</dbReference>
<evidence type="ECO:0000313" key="6">
    <source>
        <dbReference type="Proteomes" id="UP000260773"/>
    </source>
</evidence>
<sequence length="182" mass="18819">MLETIGFLELNSIAKGVEAADLILKTAEVDLIFAKAGCPGKYYILFTGEVAAVKASLDAGAAIGGNHTVDSCVIPRVHPQVIKAINLAAEPGTPGAIGVMEFFSVTASVYAADAAVKAADVDLIDVRLGTGIGGKSFVVLTGEVAAVREAIECGIHTENAEGMEVSHVVIPNPRKEIFDSLL</sequence>
<dbReference type="RefSeq" id="WP_015513090.1">
    <property type="nucleotide sequence ID" value="NZ_JAAXCM010000037.1"/>
</dbReference>
<dbReference type="InterPro" id="IPR011238">
    <property type="entry name" value="Micro_shell_prot_PduT"/>
</dbReference>
<dbReference type="PANTHER" id="PTHR33941:SF11">
    <property type="entry name" value="BACTERIAL MICROCOMPARTMENT SHELL PROTEIN PDUJ"/>
    <property type="match status" value="1"/>
</dbReference>
<dbReference type="InterPro" id="IPR037233">
    <property type="entry name" value="CcmK-like_sf"/>
</dbReference>
<dbReference type="PROSITE" id="PS51930">
    <property type="entry name" value="BMC_2"/>
    <property type="match status" value="2"/>
</dbReference>
<comment type="similarity">
    <text evidence="3">Belongs to the bacterial microcompartments protein family.</text>
</comment>
<dbReference type="SUPFAM" id="SSF143414">
    <property type="entry name" value="CcmK-like"/>
    <property type="match status" value="2"/>
</dbReference>
<gene>
    <name evidence="5" type="ORF">DW070_13575</name>
</gene>
<dbReference type="PANTHER" id="PTHR33941">
    <property type="entry name" value="PROPANEDIOL UTILIZATION PROTEIN PDUA"/>
    <property type="match status" value="1"/>
</dbReference>
<dbReference type="PIRSF" id="PIRSF034834">
    <property type="entry name" value="PduT"/>
    <property type="match status" value="1"/>
</dbReference>
<feature type="domain" description="BMC" evidence="4">
    <location>
        <begin position="4"/>
        <end position="86"/>
    </location>
</feature>
<dbReference type="GO" id="GO:0031469">
    <property type="term" value="C:bacterial microcompartment"/>
    <property type="evidence" value="ECO:0007669"/>
    <property type="project" value="UniProtKB-SubCell"/>
</dbReference>
<dbReference type="EMBL" id="QVEP01000042">
    <property type="protein sequence ID" value="RGB76113.1"/>
    <property type="molecule type" value="Genomic_DNA"/>
</dbReference>
<protein>
    <submittedName>
        <fullName evidence="5">BMC domain-containing protein</fullName>
    </submittedName>
</protein>
<dbReference type="InterPro" id="IPR050575">
    <property type="entry name" value="BMC_shell"/>
</dbReference>
<evidence type="ECO:0000256" key="1">
    <source>
        <dbReference type="ARBA" id="ARBA00024322"/>
    </source>
</evidence>
<proteinExistence type="inferred from homology"/>
<dbReference type="SMART" id="SM00877">
    <property type="entry name" value="BMC"/>
    <property type="match status" value="2"/>
</dbReference>
<dbReference type="InterPro" id="IPR044872">
    <property type="entry name" value="CcmK/CsoS1_BMC"/>
</dbReference>
<feature type="domain" description="BMC" evidence="4">
    <location>
        <begin position="96"/>
        <end position="182"/>
    </location>
</feature>
<dbReference type="AlphaFoldDB" id="A0A3E2THT7"/>
<comment type="caution">
    <text evidence="5">The sequence shown here is derived from an EMBL/GenBank/DDBJ whole genome shotgun (WGS) entry which is preliminary data.</text>
</comment>
<dbReference type="InterPro" id="IPR000249">
    <property type="entry name" value="BMC_dom"/>
</dbReference>
<organism evidence="5 6">
    <name type="scientific">Coprococcus catus</name>
    <dbReference type="NCBI Taxonomy" id="116085"/>
    <lineage>
        <taxon>Bacteria</taxon>
        <taxon>Bacillati</taxon>
        <taxon>Bacillota</taxon>
        <taxon>Clostridia</taxon>
        <taxon>Lachnospirales</taxon>
        <taxon>Lachnospiraceae</taxon>
        <taxon>Coprococcus</taxon>
    </lineage>
</organism>
<evidence type="ECO:0000256" key="2">
    <source>
        <dbReference type="ARBA" id="ARBA00024446"/>
    </source>
</evidence>
<dbReference type="Proteomes" id="UP000260773">
    <property type="component" value="Unassembled WGS sequence"/>
</dbReference>
<dbReference type="CDD" id="cd07053">
    <property type="entry name" value="BMC_PduT_repeat1"/>
    <property type="match status" value="1"/>
</dbReference>
<reference evidence="5 6" key="1">
    <citation type="submission" date="2018-08" db="EMBL/GenBank/DDBJ databases">
        <title>A genome reference for cultivated species of the human gut microbiota.</title>
        <authorList>
            <person name="Zou Y."/>
            <person name="Xue W."/>
            <person name="Luo G."/>
        </authorList>
    </citation>
    <scope>NUCLEOTIDE SEQUENCE [LARGE SCALE GENOMIC DNA]</scope>
    <source>
        <strain evidence="5 6">AF45-17</strain>
    </source>
</reference>
<evidence type="ECO:0000256" key="3">
    <source>
        <dbReference type="PROSITE-ProRule" id="PRU01278"/>
    </source>
</evidence>
<dbReference type="GeneID" id="74987596"/>
<keyword evidence="2" id="KW-1283">Bacterial microcompartment</keyword>